<evidence type="ECO:0000259" key="1">
    <source>
        <dbReference type="Pfam" id="PF01609"/>
    </source>
</evidence>
<name>A0A944DBH7_DENI1</name>
<organism evidence="3 4">
    <name type="scientific">Denitromonas iodatirespirans</name>
    <dbReference type="NCBI Taxonomy" id="2795389"/>
    <lineage>
        <taxon>Bacteria</taxon>
        <taxon>Pseudomonadati</taxon>
        <taxon>Pseudomonadota</taxon>
        <taxon>Betaproteobacteria</taxon>
        <taxon>Rhodocyclales</taxon>
        <taxon>Zoogloeaceae</taxon>
        <taxon>Denitromonas</taxon>
    </lineage>
</organism>
<dbReference type="Proteomes" id="UP000694660">
    <property type="component" value="Unassembled WGS sequence"/>
</dbReference>
<dbReference type="PANTHER" id="PTHR30298">
    <property type="entry name" value="H REPEAT-ASSOCIATED PREDICTED TRANSPOSASE"/>
    <property type="match status" value="1"/>
</dbReference>
<evidence type="ECO:0000259" key="2">
    <source>
        <dbReference type="Pfam" id="PF13808"/>
    </source>
</evidence>
<dbReference type="PANTHER" id="PTHR30298:SF0">
    <property type="entry name" value="PROTEIN YBFL-RELATED"/>
    <property type="match status" value="1"/>
</dbReference>
<proteinExistence type="predicted"/>
<feature type="domain" description="Transposase IS4-like" evidence="1">
    <location>
        <begin position="100"/>
        <end position="325"/>
    </location>
</feature>
<dbReference type="InterPro" id="IPR032806">
    <property type="entry name" value="YbfD_N"/>
</dbReference>
<dbReference type="GO" id="GO:0003677">
    <property type="term" value="F:DNA binding"/>
    <property type="evidence" value="ECO:0007669"/>
    <property type="project" value="InterPro"/>
</dbReference>
<dbReference type="GO" id="GO:0006313">
    <property type="term" value="P:DNA transposition"/>
    <property type="evidence" value="ECO:0007669"/>
    <property type="project" value="InterPro"/>
</dbReference>
<dbReference type="GO" id="GO:0004803">
    <property type="term" value="F:transposase activity"/>
    <property type="evidence" value="ECO:0007669"/>
    <property type="project" value="InterPro"/>
</dbReference>
<sequence length="361" mass="40800">MGKTLVEHFAVIEDPRRGRVAHDLTEMLVIVTCAMFSEVETFVDIAEWARHKEAWLRRFLCLDNGLPSHDTLNRVFRLLDPKAFEGAFRAWVGETLPAFRHVAIDGKSLRGTDKRNPVHMVSAFATEVGLVLAQREVPNKGSELSAIPHLLDALELRGALVSLDALGCQRDLARQIRGRGADYLLAVKGNQPGLRQALEDAFTDQPDVLSDEHVRQGHGRKSMQIAQVIPNDGQVDREQWPECASLGRVLSLRVPNGKPARIETRYYISSAGLDPDELADAARRHWAIENDLHWRLDVMLREDACAVKRDHAPANLSIVRRIILNMLKLDTTHPKRSVRLRRKCAGWDDDERMRVLQIQPL</sequence>
<evidence type="ECO:0000313" key="3">
    <source>
        <dbReference type="EMBL" id="MBT0963449.1"/>
    </source>
</evidence>
<dbReference type="NCBIfam" id="NF033564">
    <property type="entry name" value="transpos_ISAs1"/>
    <property type="match status" value="1"/>
</dbReference>
<dbReference type="InterPro" id="IPR047647">
    <property type="entry name" value="ISAs1_transpos"/>
</dbReference>
<dbReference type="EMBL" id="JAEKFT010000030">
    <property type="protein sequence ID" value="MBT0963449.1"/>
    <property type="molecule type" value="Genomic_DNA"/>
</dbReference>
<dbReference type="AlphaFoldDB" id="A0A944DBH7"/>
<comment type="caution">
    <text evidence="3">The sequence shown here is derived from an EMBL/GenBank/DDBJ whole genome shotgun (WGS) entry which is preliminary data.</text>
</comment>
<keyword evidence="4" id="KW-1185">Reference proteome</keyword>
<dbReference type="Pfam" id="PF01609">
    <property type="entry name" value="DDE_Tnp_1"/>
    <property type="match status" value="1"/>
</dbReference>
<dbReference type="RefSeq" id="WP_214363413.1">
    <property type="nucleotide sequence ID" value="NZ_JAEKFT010000030.1"/>
</dbReference>
<evidence type="ECO:0000313" key="4">
    <source>
        <dbReference type="Proteomes" id="UP000694660"/>
    </source>
</evidence>
<reference evidence="4" key="1">
    <citation type="journal article" date="2022" name="ISME J.">
        <title>Genetic and phylogenetic analysis of dissimilatory iodate-reducing bacteria identifies potential niches across the world's oceans.</title>
        <authorList>
            <person name="Reyes-Umana V."/>
            <person name="Henning Z."/>
            <person name="Lee K."/>
            <person name="Barnum T.P."/>
            <person name="Coates J.D."/>
        </authorList>
    </citation>
    <scope>NUCLEOTIDE SEQUENCE [LARGE SCALE GENOMIC DNA]</scope>
    <source>
        <strain evidence="4">IR12</strain>
    </source>
</reference>
<accession>A0A944DBH7</accession>
<dbReference type="InterPro" id="IPR002559">
    <property type="entry name" value="Transposase_11"/>
</dbReference>
<feature type="domain" description="H repeat-associated protein N-terminal" evidence="2">
    <location>
        <begin position="7"/>
        <end position="92"/>
    </location>
</feature>
<dbReference type="Pfam" id="PF13808">
    <property type="entry name" value="DDE_Tnp_1_assoc"/>
    <property type="match status" value="1"/>
</dbReference>
<gene>
    <name evidence="3" type="ORF">I8J34_19870</name>
</gene>
<protein>
    <submittedName>
        <fullName evidence="3">ISAs1 family transposase</fullName>
    </submittedName>
</protein>
<dbReference type="InterPro" id="IPR051698">
    <property type="entry name" value="Transposase_11-like"/>
</dbReference>